<dbReference type="Proteomes" id="UP000326464">
    <property type="component" value="Unassembled WGS sequence"/>
</dbReference>
<dbReference type="AlphaFoldDB" id="A0A7X1TPI5"/>
<reference evidence="3" key="1">
    <citation type="submission" date="2019-07" db="EMBL/GenBank/DDBJ databases">
        <title>Arthrobacter KR32 sp. nov., isolated from mountain cheese made of cows milk.</title>
        <authorList>
            <person name="Flegler A."/>
        </authorList>
    </citation>
    <scope>NUCLEOTIDE SEQUENCE [LARGE SCALE GENOMIC DNA]</scope>
    <source>
        <strain evidence="3">KR32</strain>
    </source>
</reference>
<evidence type="ECO:0000313" key="2">
    <source>
        <dbReference type="EMBL" id="MPY11877.1"/>
    </source>
</evidence>
<feature type="compositionally biased region" description="Acidic residues" evidence="1">
    <location>
        <begin position="26"/>
        <end position="36"/>
    </location>
</feature>
<sequence length="82" mass="8987">MSWTPHPSQLPHSEHLREDINLPAEPESESAADFSDESYTSMELNAGQQVPGLSPHGEYRRGDDPERRTAPTGDGLASPEES</sequence>
<name>A0A7X1TPI5_9MICC</name>
<feature type="compositionally biased region" description="Basic and acidic residues" evidence="1">
    <location>
        <begin position="57"/>
        <end position="69"/>
    </location>
</feature>
<accession>A0A7X1TPI5</accession>
<keyword evidence="3" id="KW-1185">Reference proteome</keyword>
<gene>
    <name evidence="2" type="ORF">FNH21_14320</name>
</gene>
<dbReference type="OrthoDB" id="4950185at2"/>
<organism evidence="2 3">
    <name type="scientific">Arthrobacter bussei</name>
    <dbReference type="NCBI Taxonomy" id="2594179"/>
    <lineage>
        <taxon>Bacteria</taxon>
        <taxon>Bacillati</taxon>
        <taxon>Actinomycetota</taxon>
        <taxon>Actinomycetes</taxon>
        <taxon>Micrococcales</taxon>
        <taxon>Micrococcaceae</taxon>
        <taxon>Arthrobacter</taxon>
    </lineage>
</organism>
<evidence type="ECO:0000256" key="1">
    <source>
        <dbReference type="SAM" id="MobiDB-lite"/>
    </source>
</evidence>
<proteinExistence type="predicted"/>
<feature type="compositionally biased region" description="Polar residues" evidence="1">
    <location>
        <begin position="39"/>
        <end position="48"/>
    </location>
</feature>
<dbReference type="RefSeq" id="WP_152816727.1">
    <property type="nucleotide sequence ID" value="NZ_VJXX01000005.1"/>
</dbReference>
<protein>
    <submittedName>
        <fullName evidence="2">Uncharacterized protein</fullName>
    </submittedName>
</protein>
<comment type="caution">
    <text evidence="2">The sequence shown here is derived from an EMBL/GenBank/DDBJ whole genome shotgun (WGS) entry which is preliminary data.</text>
</comment>
<feature type="compositionally biased region" description="Polar residues" evidence="1">
    <location>
        <begin position="1"/>
        <end position="11"/>
    </location>
</feature>
<dbReference type="EMBL" id="VJXX01000005">
    <property type="protein sequence ID" value="MPY11877.1"/>
    <property type="molecule type" value="Genomic_DNA"/>
</dbReference>
<evidence type="ECO:0000313" key="3">
    <source>
        <dbReference type="Proteomes" id="UP000326464"/>
    </source>
</evidence>
<feature type="region of interest" description="Disordered" evidence="1">
    <location>
        <begin position="1"/>
        <end position="82"/>
    </location>
</feature>